<dbReference type="GO" id="GO:0016423">
    <property type="term" value="F:tRNA (guanine) methyltransferase activity"/>
    <property type="evidence" value="ECO:0007669"/>
    <property type="project" value="TreeGrafter"/>
</dbReference>
<protein>
    <recommendedName>
        <fullName evidence="1">Ribosomal RNA large subunit methyltransferase K/L-like methyltransferase domain-containing protein</fullName>
    </recommendedName>
</protein>
<dbReference type="Gene3D" id="3.40.50.150">
    <property type="entry name" value="Vaccinia Virus protein VP39"/>
    <property type="match status" value="1"/>
</dbReference>
<dbReference type="InterPro" id="IPR029063">
    <property type="entry name" value="SAM-dependent_MTases_sf"/>
</dbReference>
<dbReference type="GO" id="GO:0030488">
    <property type="term" value="P:tRNA methylation"/>
    <property type="evidence" value="ECO:0007669"/>
    <property type="project" value="TreeGrafter"/>
</dbReference>
<dbReference type="SUPFAM" id="SSF53335">
    <property type="entry name" value="S-adenosyl-L-methionine-dependent methyltransferases"/>
    <property type="match status" value="1"/>
</dbReference>
<dbReference type="CDD" id="cd02440">
    <property type="entry name" value="AdoMet_MTases"/>
    <property type="match status" value="1"/>
</dbReference>
<name>A0A1F6M4E4_9BACT</name>
<sequence>MKYLFELGRHPKLSRAEIEHVFLRLHIQIQDTMLTPDGLIITPSAPLDPNYLMSQLGGTIKIAEEMAELKNPTTDIADYLIATTPTTKIQFSLSGKDARRIAMTVKKGLVSREKSVRLIEANNTATIIHNNLIERGADLTFTNGSLFVTRAVQPIEELSARDYGRPGRDARNGMLPPKLARMVVNLGISDCAIQKIKLLDPFCGSGTVLAEALLVGVANIVGSDLSDKAVSDSKKNIEWVRGESSDKPTSVHIFQCDVKKIQTHLKPKSVDVIVTEPLLGSPLTGKETREQLQKQTRELATLYVDAFKTFQKILKPGGTAVFIIPQFLHKNEWFKVGCVEEIKQLGFVPQPLTGSELSLLYHRPGQFIARNIWKFQLH</sequence>
<gene>
    <name evidence="2" type="ORF">A3J66_04355</name>
</gene>
<dbReference type="PANTHER" id="PTHR14911">
    <property type="entry name" value="THUMP DOMAIN-CONTAINING"/>
    <property type="match status" value="1"/>
</dbReference>
<dbReference type="InterPro" id="IPR000241">
    <property type="entry name" value="RlmKL-like_Mtase"/>
</dbReference>
<dbReference type="STRING" id="1798680.A3J66_04355"/>
<evidence type="ECO:0000313" key="2">
    <source>
        <dbReference type="EMBL" id="OGH66486.1"/>
    </source>
</evidence>
<dbReference type="AlphaFoldDB" id="A0A1F6M4E4"/>
<reference evidence="2 3" key="1">
    <citation type="journal article" date="2016" name="Nat. Commun.">
        <title>Thousands of microbial genomes shed light on interconnected biogeochemical processes in an aquifer system.</title>
        <authorList>
            <person name="Anantharaman K."/>
            <person name="Brown C.T."/>
            <person name="Hug L.A."/>
            <person name="Sharon I."/>
            <person name="Castelle C.J."/>
            <person name="Probst A.J."/>
            <person name="Thomas B.C."/>
            <person name="Singh A."/>
            <person name="Wilkins M.J."/>
            <person name="Karaoz U."/>
            <person name="Brodie E.L."/>
            <person name="Williams K.H."/>
            <person name="Hubbard S.S."/>
            <person name="Banfield J.F."/>
        </authorList>
    </citation>
    <scope>NUCLEOTIDE SEQUENCE [LARGE SCALE GENOMIC DNA]</scope>
</reference>
<dbReference type="Pfam" id="PF01170">
    <property type="entry name" value="UPF0020"/>
    <property type="match status" value="1"/>
</dbReference>
<proteinExistence type="predicted"/>
<accession>A0A1F6M4E4</accession>
<evidence type="ECO:0000259" key="1">
    <source>
        <dbReference type="Pfam" id="PF01170"/>
    </source>
</evidence>
<dbReference type="Proteomes" id="UP000176282">
    <property type="component" value="Unassembled WGS sequence"/>
</dbReference>
<evidence type="ECO:0000313" key="3">
    <source>
        <dbReference type="Proteomes" id="UP000176282"/>
    </source>
</evidence>
<dbReference type="PANTHER" id="PTHR14911:SF13">
    <property type="entry name" value="TRNA (GUANINE(6)-N2)-METHYLTRANSFERASE THUMP3"/>
    <property type="match status" value="1"/>
</dbReference>
<dbReference type="EMBL" id="MFQB01000035">
    <property type="protein sequence ID" value="OGH66486.1"/>
    <property type="molecule type" value="Genomic_DNA"/>
</dbReference>
<feature type="domain" description="Ribosomal RNA large subunit methyltransferase K/L-like methyltransferase" evidence="1">
    <location>
        <begin position="170"/>
        <end position="298"/>
    </location>
</feature>
<comment type="caution">
    <text evidence="2">The sequence shown here is derived from an EMBL/GenBank/DDBJ whole genome shotgun (WGS) entry which is preliminary data.</text>
</comment>
<organism evidence="2 3">
    <name type="scientific">Candidatus Magasanikbacteria bacterium RIFCSPHIGHO2_02_FULL_47_14</name>
    <dbReference type="NCBI Taxonomy" id="1798680"/>
    <lineage>
        <taxon>Bacteria</taxon>
        <taxon>Candidatus Magasanikiibacteriota</taxon>
    </lineage>
</organism>